<dbReference type="Proteomes" id="UP000236161">
    <property type="component" value="Unassembled WGS sequence"/>
</dbReference>
<sequence length="132" mass="14745">MLTQAYCTIEQYLSDRPSGGRQNREHEIPWLTVAPQPHVRAHWTDIFEGPPLSVHMGSSFPPYRGISPCSPVTSLSLSLLEDSAVTPGERTGSRRRWRPSSNRAGRVFIAKLRGWMGFDADPAILCVLEDLV</sequence>
<proteinExistence type="predicted"/>
<accession>A0A2H9ZS44</accession>
<evidence type="ECO:0000313" key="2">
    <source>
        <dbReference type="Proteomes" id="UP000236161"/>
    </source>
</evidence>
<reference evidence="1 2" key="1">
    <citation type="journal article" date="2017" name="Nature">
        <title>The Apostasia genome and the evolution of orchids.</title>
        <authorList>
            <person name="Zhang G.Q."/>
            <person name="Liu K.W."/>
            <person name="Li Z."/>
            <person name="Lohaus R."/>
            <person name="Hsiao Y.Y."/>
            <person name="Niu S.C."/>
            <person name="Wang J.Y."/>
            <person name="Lin Y.C."/>
            <person name="Xu Q."/>
            <person name="Chen L.J."/>
            <person name="Yoshida K."/>
            <person name="Fujiwara S."/>
            <person name="Wang Z.W."/>
            <person name="Zhang Y.Q."/>
            <person name="Mitsuda N."/>
            <person name="Wang M."/>
            <person name="Liu G.H."/>
            <person name="Pecoraro L."/>
            <person name="Huang H.X."/>
            <person name="Xiao X.J."/>
            <person name="Lin M."/>
            <person name="Wu X.Y."/>
            <person name="Wu W.L."/>
            <person name="Chen Y.Y."/>
            <person name="Chang S.B."/>
            <person name="Sakamoto S."/>
            <person name="Ohme-Takagi M."/>
            <person name="Yagi M."/>
            <person name="Zeng S.J."/>
            <person name="Shen C.Y."/>
            <person name="Yeh C.M."/>
            <person name="Luo Y.B."/>
            <person name="Tsai W.C."/>
            <person name="Van de Peer Y."/>
            <person name="Liu Z.J."/>
        </authorList>
    </citation>
    <scope>NUCLEOTIDE SEQUENCE [LARGE SCALE GENOMIC DNA]</scope>
    <source>
        <strain evidence="2">cv. Shenzhen</strain>
        <tissue evidence="1">Stem</tissue>
    </source>
</reference>
<name>A0A2H9ZS44_9ASPA</name>
<organism evidence="1 2">
    <name type="scientific">Apostasia shenzhenica</name>
    <dbReference type="NCBI Taxonomy" id="1088818"/>
    <lineage>
        <taxon>Eukaryota</taxon>
        <taxon>Viridiplantae</taxon>
        <taxon>Streptophyta</taxon>
        <taxon>Embryophyta</taxon>
        <taxon>Tracheophyta</taxon>
        <taxon>Spermatophyta</taxon>
        <taxon>Magnoliopsida</taxon>
        <taxon>Liliopsida</taxon>
        <taxon>Asparagales</taxon>
        <taxon>Orchidaceae</taxon>
        <taxon>Apostasioideae</taxon>
        <taxon>Apostasia</taxon>
    </lineage>
</organism>
<dbReference type="EMBL" id="KZ454427">
    <property type="protein sequence ID" value="PKA46116.1"/>
    <property type="molecule type" value="Genomic_DNA"/>
</dbReference>
<keyword evidence="2" id="KW-1185">Reference proteome</keyword>
<gene>
    <name evidence="1" type="ORF">AXF42_Ash015407</name>
</gene>
<evidence type="ECO:0000313" key="1">
    <source>
        <dbReference type="EMBL" id="PKA46116.1"/>
    </source>
</evidence>
<protein>
    <submittedName>
        <fullName evidence="1">Uncharacterized protein</fullName>
    </submittedName>
</protein>
<dbReference type="AlphaFoldDB" id="A0A2H9ZS44"/>